<accession>A0A182NFB1</accession>
<dbReference type="PANTHER" id="PTHR24256">
    <property type="entry name" value="TRYPTASE-RELATED"/>
    <property type="match status" value="1"/>
</dbReference>
<dbReference type="VEuPathDB" id="VectorBase:ADIR006333"/>
<evidence type="ECO:0000256" key="4">
    <source>
        <dbReference type="ARBA" id="ARBA00022729"/>
    </source>
</evidence>
<dbReference type="GO" id="GO:0045087">
    <property type="term" value="P:innate immune response"/>
    <property type="evidence" value="ECO:0007669"/>
    <property type="project" value="UniProtKB-KW"/>
</dbReference>
<evidence type="ECO:0000256" key="9">
    <source>
        <dbReference type="SAM" id="SignalP"/>
    </source>
</evidence>
<dbReference type="CDD" id="cd00190">
    <property type="entry name" value="Tryp_SPc"/>
    <property type="match status" value="1"/>
</dbReference>
<protein>
    <recommendedName>
        <fullName evidence="10">Peptidase S1 domain-containing protein</fullName>
    </recommendedName>
</protein>
<evidence type="ECO:0000313" key="11">
    <source>
        <dbReference type="EnsemblMetazoa" id="ADIR006333-PA"/>
    </source>
</evidence>
<keyword evidence="5" id="KW-0391">Immunity</keyword>
<keyword evidence="6" id="KW-1015">Disulfide bond</keyword>
<evidence type="ECO:0000256" key="3">
    <source>
        <dbReference type="ARBA" id="ARBA00022588"/>
    </source>
</evidence>
<keyword evidence="3" id="KW-0399">Innate immunity</keyword>
<dbReference type="GO" id="GO:0005576">
    <property type="term" value="C:extracellular region"/>
    <property type="evidence" value="ECO:0007669"/>
    <property type="project" value="UniProtKB-SubCell"/>
</dbReference>
<dbReference type="GO" id="GO:0006508">
    <property type="term" value="P:proteolysis"/>
    <property type="evidence" value="ECO:0007669"/>
    <property type="project" value="InterPro"/>
</dbReference>
<dbReference type="SMART" id="SM00020">
    <property type="entry name" value="Tryp_SPc"/>
    <property type="match status" value="1"/>
</dbReference>
<keyword evidence="7" id="KW-0325">Glycoprotein</keyword>
<reference evidence="12" key="1">
    <citation type="submission" date="2013-03" db="EMBL/GenBank/DDBJ databases">
        <title>The Genome Sequence of Anopheles dirus WRAIR2.</title>
        <authorList>
            <consortium name="The Broad Institute Genomics Platform"/>
            <person name="Neafsey D.E."/>
            <person name="Walton C."/>
            <person name="Walker B."/>
            <person name="Young S.K."/>
            <person name="Zeng Q."/>
            <person name="Gargeya S."/>
            <person name="Fitzgerald M."/>
            <person name="Haas B."/>
            <person name="Abouelleil A."/>
            <person name="Allen A.W."/>
            <person name="Alvarado L."/>
            <person name="Arachchi H.M."/>
            <person name="Berlin A.M."/>
            <person name="Chapman S.B."/>
            <person name="Gainer-Dewar J."/>
            <person name="Goldberg J."/>
            <person name="Griggs A."/>
            <person name="Gujja S."/>
            <person name="Hansen M."/>
            <person name="Howarth C."/>
            <person name="Imamovic A."/>
            <person name="Ireland A."/>
            <person name="Larimer J."/>
            <person name="McCowan C."/>
            <person name="Murphy C."/>
            <person name="Pearson M."/>
            <person name="Poon T.W."/>
            <person name="Priest M."/>
            <person name="Roberts A."/>
            <person name="Saif S."/>
            <person name="Shea T."/>
            <person name="Sisk P."/>
            <person name="Sykes S."/>
            <person name="Wortman J."/>
            <person name="Nusbaum C."/>
            <person name="Birren B."/>
        </authorList>
    </citation>
    <scope>NUCLEOTIDE SEQUENCE [LARGE SCALE GENOMIC DNA]</scope>
    <source>
        <strain evidence="12">WRAIR2</strain>
    </source>
</reference>
<evidence type="ECO:0000256" key="2">
    <source>
        <dbReference type="ARBA" id="ARBA00022525"/>
    </source>
</evidence>
<name>A0A182NFB1_9DIPT</name>
<dbReference type="InterPro" id="IPR051487">
    <property type="entry name" value="Ser/Thr_Proteases_Immune/Dev"/>
</dbReference>
<dbReference type="Pfam" id="PF00089">
    <property type="entry name" value="Trypsin"/>
    <property type="match status" value="1"/>
</dbReference>
<evidence type="ECO:0000256" key="1">
    <source>
        <dbReference type="ARBA" id="ARBA00004613"/>
    </source>
</evidence>
<evidence type="ECO:0000256" key="6">
    <source>
        <dbReference type="ARBA" id="ARBA00023157"/>
    </source>
</evidence>
<dbReference type="STRING" id="7168.A0A182NFB1"/>
<dbReference type="EnsemblMetazoa" id="ADIR006333-RA">
    <property type="protein sequence ID" value="ADIR006333-PA"/>
    <property type="gene ID" value="ADIR006333"/>
</dbReference>
<dbReference type="InterPro" id="IPR001254">
    <property type="entry name" value="Trypsin_dom"/>
</dbReference>
<comment type="similarity">
    <text evidence="8">Belongs to the peptidase S1 family. CLIP subfamily.</text>
</comment>
<keyword evidence="2" id="KW-0964">Secreted</keyword>
<keyword evidence="12" id="KW-1185">Reference proteome</keyword>
<sequence length="374" mass="41609">MDRLKAHVIAYGLVVHLLIATDAKIAVTQFNPCSDGESCVNIRKCTLFSPHFEQSAHWSDDQRVAFDKRVCEQEQTSFGMTYNVCCGAEDTRKQGLELLDLEACGATTGDSVPSVAPGEDTLIYKFPWLAVIYYYTDVFCTGSLISDRYVVTVAHCLHDPAETHVHLDFVGAHHRNNIRECENYPVLDAKSQQVIGVESAIRHPQFKGPYEKNDVGVLRLARKVSFSDNLHPICLPVFPAPHRAEEANAPTTPPRYTIVGWVEKENDPVWSRLQSIKSEELPKDQCRLKSCVNELLDSHVCVMGQNMSQFCYGSAGLPLTAPPSVESNGRYVLHGLISFPSQCPDSGEDVDTSGPHIYTRVDSVLSWILDNLVE</sequence>
<dbReference type="Gene3D" id="2.40.10.10">
    <property type="entry name" value="Trypsin-like serine proteases"/>
    <property type="match status" value="1"/>
</dbReference>
<dbReference type="SUPFAM" id="SSF50494">
    <property type="entry name" value="Trypsin-like serine proteases"/>
    <property type="match status" value="1"/>
</dbReference>
<feature type="chain" id="PRO_5008129872" description="Peptidase S1 domain-containing protein" evidence="9">
    <location>
        <begin position="24"/>
        <end position="374"/>
    </location>
</feature>
<dbReference type="PRINTS" id="PR00722">
    <property type="entry name" value="CHYMOTRYPSIN"/>
</dbReference>
<dbReference type="InterPro" id="IPR043504">
    <property type="entry name" value="Peptidase_S1_PA_chymotrypsin"/>
</dbReference>
<evidence type="ECO:0000256" key="7">
    <source>
        <dbReference type="ARBA" id="ARBA00023180"/>
    </source>
</evidence>
<dbReference type="Proteomes" id="UP000075884">
    <property type="component" value="Unassembled WGS sequence"/>
</dbReference>
<dbReference type="InterPro" id="IPR001314">
    <property type="entry name" value="Peptidase_S1A"/>
</dbReference>
<dbReference type="GO" id="GO:0004252">
    <property type="term" value="F:serine-type endopeptidase activity"/>
    <property type="evidence" value="ECO:0007669"/>
    <property type="project" value="InterPro"/>
</dbReference>
<evidence type="ECO:0000256" key="8">
    <source>
        <dbReference type="ARBA" id="ARBA00024195"/>
    </source>
</evidence>
<dbReference type="FunFam" id="2.40.10.10:FF:000028">
    <property type="entry name" value="Serine protease easter"/>
    <property type="match status" value="1"/>
</dbReference>
<dbReference type="AlphaFoldDB" id="A0A182NFB1"/>
<feature type="domain" description="Peptidase S1" evidence="10">
    <location>
        <begin position="115"/>
        <end position="373"/>
    </location>
</feature>
<reference evidence="11" key="2">
    <citation type="submission" date="2020-05" db="UniProtKB">
        <authorList>
            <consortium name="EnsemblMetazoa"/>
        </authorList>
    </citation>
    <scope>IDENTIFICATION</scope>
    <source>
        <strain evidence="11">WRAIR2</strain>
    </source>
</reference>
<organism evidence="11 12">
    <name type="scientific">Anopheles dirus</name>
    <dbReference type="NCBI Taxonomy" id="7168"/>
    <lineage>
        <taxon>Eukaryota</taxon>
        <taxon>Metazoa</taxon>
        <taxon>Ecdysozoa</taxon>
        <taxon>Arthropoda</taxon>
        <taxon>Hexapoda</taxon>
        <taxon>Insecta</taxon>
        <taxon>Pterygota</taxon>
        <taxon>Neoptera</taxon>
        <taxon>Endopterygota</taxon>
        <taxon>Diptera</taxon>
        <taxon>Nematocera</taxon>
        <taxon>Culicoidea</taxon>
        <taxon>Culicidae</taxon>
        <taxon>Anophelinae</taxon>
        <taxon>Anopheles</taxon>
    </lineage>
</organism>
<evidence type="ECO:0000313" key="12">
    <source>
        <dbReference type="Proteomes" id="UP000075884"/>
    </source>
</evidence>
<comment type="subcellular location">
    <subcellularLocation>
        <location evidence="1">Secreted</location>
    </subcellularLocation>
</comment>
<feature type="signal peptide" evidence="9">
    <location>
        <begin position="1"/>
        <end position="23"/>
    </location>
</feature>
<keyword evidence="4 9" id="KW-0732">Signal</keyword>
<proteinExistence type="inferred from homology"/>
<dbReference type="PROSITE" id="PS50240">
    <property type="entry name" value="TRYPSIN_DOM"/>
    <property type="match status" value="1"/>
</dbReference>
<dbReference type="InterPro" id="IPR009003">
    <property type="entry name" value="Peptidase_S1_PA"/>
</dbReference>
<evidence type="ECO:0000256" key="5">
    <source>
        <dbReference type="ARBA" id="ARBA00022859"/>
    </source>
</evidence>
<evidence type="ECO:0000259" key="10">
    <source>
        <dbReference type="PROSITE" id="PS50240"/>
    </source>
</evidence>